<name>A0AAN8KA04_PATCE</name>
<gene>
    <name evidence="1" type="ORF">SNE40_000187</name>
</gene>
<organism evidence="1 2">
    <name type="scientific">Patella caerulea</name>
    <name type="common">Rayed Mediterranean limpet</name>
    <dbReference type="NCBI Taxonomy" id="87958"/>
    <lineage>
        <taxon>Eukaryota</taxon>
        <taxon>Metazoa</taxon>
        <taxon>Spiralia</taxon>
        <taxon>Lophotrochozoa</taxon>
        <taxon>Mollusca</taxon>
        <taxon>Gastropoda</taxon>
        <taxon>Patellogastropoda</taxon>
        <taxon>Patelloidea</taxon>
        <taxon>Patellidae</taxon>
        <taxon>Patella</taxon>
    </lineage>
</organism>
<dbReference type="Proteomes" id="UP001347796">
    <property type="component" value="Unassembled WGS sequence"/>
</dbReference>
<comment type="caution">
    <text evidence="1">The sequence shown here is derived from an EMBL/GenBank/DDBJ whole genome shotgun (WGS) entry which is preliminary data.</text>
</comment>
<evidence type="ECO:0000313" key="1">
    <source>
        <dbReference type="EMBL" id="KAK6194574.1"/>
    </source>
</evidence>
<reference evidence="1 2" key="1">
    <citation type="submission" date="2024-01" db="EMBL/GenBank/DDBJ databases">
        <title>The genome of the rayed Mediterranean limpet Patella caerulea (Linnaeus, 1758).</title>
        <authorList>
            <person name="Anh-Thu Weber A."/>
            <person name="Halstead-Nussloch G."/>
        </authorList>
    </citation>
    <scope>NUCLEOTIDE SEQUENCE [LARGE SCALE GENOMIC DNA]</scope>
    <source>
        <strain evidence="1">AATW-2023a</strain>
        <tissue evidence="1">Whole specimen</tissue>
    </source>
</reference>
<dbReference type="AlphaFoldDB" id="A0AAN8KA04"/>
<keyword evidence="2" id="KW-1185">Reference proteome</keyword>
<proteinExistence type="predicted"/>
<evidence type="ECO:0000313" key="2">
    <source>
        <dbReference type="Proteomes" id="UP001347796"/>
    </source>
</evidence>
<accession>A0AAN8KA04</accession>
<dbReference type="EMBL" id="JAZGQO010000001">
    <property type="protein sequence ID" value="KAK6194574.1"/>
    <property type="molecule type" value="Genomic_DNA"/>
</dbReference>
<protein>
    <submittedName>
        <fullName evidence="1">Uncharacterized protein</fullName>
    </submittedName>
</protein>
<sequence length="147" mass="17281">MNLLGELQNKLYPKMSEDVQVDYGNTIPCSLVAVHNDNKTILAFRDFTNGRCYINVWDETFEKEMGFWSAQESLVTGYFHYIRDLIEPNMLIHLVGQHIADYCHGLRSHWIVIICKEEAERRKTAYGDRVTRIQYFCKPHMFCPKCP</sequence>